<name>A0ABP9LWM9_9FLAO</name>
<sequence>MFAVSCSTNDDMEAVKKNVLSYDVYVAGRDNFKACYWKNNVKTDLASTDSTTATKIIVENNDVHILGNNSSNANRTYYYWKNNVRQNLGQYLGIPIGQYYQILDIAIDNNDTYFLGYYDTVSPIAHERYALCIWKNGVKTVLNTSGSIIYTTSKLNIYNHQAYVSALIYDVTTNLIQSGYYINSTFHSVPGITWVGNFAETINGISFLYIKNQNYYSRQLSTNTETLVDSNVNSNLNFGKIVGETSSNDQYVIGSIFLNNYYYKNNVQTMFPLDSNYPMIQDIFVLNNNLYLIKQQTTSNASKVYINNVETQSINNTTNIFGSGFNSIFVLAN</sequence>
<gene>
    <name evidence="1" type="ORF">GCM10023210_05800</name>
</gene>
<keyword evidence="2" id="KW-1185">Reference proteome</keyword>
<organism evidence="1 2">
    <name type="scientific">Chryseobacterium ginsengisoli</name>
    <dbReference type="NCBI Taxonomy" id="363853"/>
    <lineage>
        <taxon>Bacteria</taxon>
        <taxon>Pseudomonadati</taxon>
        <taxon>Bacteroidota</taxon>
        <taxon>Flavobacteriia</taxon>
        <taxon>Flavobacteriales</taxon>
        <taxon>Weeksellaceae</taxon>
        <taxon>Chryseobacterium group</taxon>
        <taxon>Chryseobacterium</taxon>
    </lineage>
</organism>
<dbReference type="Proteomes" id="UP001500353">
    <property type="component" value="Unassembled WGS sequence"/>
</dbReference>
<evidence type="ECO:0008006" key="3">
    <source>
        <dbReference type="Google" id="ProtNLM"/>
    </source>
</evidence>
<proteinExistence type="predicted"/>
<comment type="caution">
    <text evidence="1">The sequence shown here is derived from an EMBL/GenBank/DDBJ whole genome shotgun (WGS) entry which is preliminary data.</text>
</comment>
<evidence type="ECO:0000313" key="2">
    <source>
        <dbReference type="Proteomes" id="UP001500353"/>
    </source>
</evidence>
<evidence type="ECO:0000313" key="1">
    <source>
        <dbReference type="EMBL" id="GAA5085207.1"/>
    </source>
</evidence>
<dbReference type="EMBL" id="BAABHX010000001">
    <property type="protein sequence ID" value="GAA5085207.1"/>
    <property type="molecule type" value="Genomic_DNA"/>
</dbReference>
<accession>A0ABP9LWM9</accession>
<protein>
    <recommendedName>
        <fullName evidence="3">Lipoprotein</fullName>
    </recommendedName>
</protein>
<reference evidence="2" key="1">
    <citation type="journal article" date="2019" name="Int. J. Syst. Evol. Microbiol.">
        <title>The Global Catalogue of Microorganisms (GCM) 10K type strain sequencing project: providing services to taxonomists for standard genome sequencing and annotation.</title>
        <authorList>
            <consortium name="The Broad Institute Genomics Platform"/>
            <consortium name="The Broad Institute Genome Sequencing Center for Infectious Disease"/>
            <person name="Wu L."/>
            <person name="Ma J."/>
        </authorList>
    </citation>
    <scope>NUCLEOTIDE SEQUENCE [LARGE SCALE GENOMIC DNA]</scope>
    <source>
        <strain evidence="2">JCM 18019</strain>
    </source>
</reference>